<evidence type="ECO:0000313" key="3">
    <source>
        <dbReference type="Proteomes" id="UP001632038"/>
    </source>
</evidence>
<proteinExistence type="predicted"/>
<sequence length="929" mass="107028">MNSRYLDGIMERYFDKSDVFNDVIRLKTKHEEFNSQRVVLRKLVVEKDIESDYKGIMRLDLANTNRRHEHPKRKRDNTSIIAINIDPQYGLFLGRLQEHAKSFAVDGENENGLPVYVKYELTSDSEGESGHEEWTKLSVEQLERIFNPPSHNREVGVDQDRIVNRATQIRGVDQNKIFNLPTQNLNVGVDQNRRINCLTQKLNMGIDQDRVVSHPNVAVDQDRAISPLAQLRNVGVDRGRLMNRGTQNQNVGVDQDQIFNLPTQNLNVDIDQDRAIKPLSQHRNVGVDQGRIMKRATQNLNVGVDSEGESGHEEWTKLSVEQLERIFNPPSQNREVGVDQDRIMNRATQIRDVGVDQDQIFNLPTQNLNVGVDQDQRVNCLTQKLNMGIDQDRVFSHPNVAVDQDRAISILAQHRNVGVDRGRIMNRATQNHNVGVDQDQIFNLPTQNLNVGVDQDRRVNCLTQNLNVGVDRGRIMKRATQNLNVGVDQDRRINCLAQNLNVGIYQDRVFSHPKVVIDQDRAISDPAQHRNVGVNRDRVISRPSQNWNSGVDQDRKIIRRTQNHNVCVHQGRPVTENKSLGLRKVKWKDMADGDDEDTTPTVRVNTENLGRKNGPGNYQAKGDYSEHVNHSRPSKNEKVQGQTKNRNSGVDQNQKIIHPTQNHNVGVHQDRPVTKNKSHRHRKVKWNYMVDRDDEDTKPTVRFNNVNLGRKNASRNNQAKGDYSEHVNHGRPIKNEKVQGDNGLLCRKIDLRGCVDKDHLVRKVKTQSNRKREHIDADVEILDNDAFRQNLSSFVPSNTYHKIMEDDIVECHNFGNMSSAADVFRKKLMNVLIKPFDKDELKRLRDYIRDGSYYHYHPDLEKKMKKYRYKRGKCLNILRGFFYWLQKVSQEGAFKPWKDGRCLAVEPGPHENSTSPHSNRAKQLKRKII</sequence>
<evidence type="ECO:0000313" key="2">
    <source>
        <dbReference type="EMBL" id="KAL3641207.1"/>
    </source>
</evidence>
<feature type="compositionally biased region" description="Basic and acidic residues" evidence="1">
    <location>
        <begin position="722"/>
        <end position="736"/>
    </location>
</feature>
<feature type="region of interest" description="Disordered" evidence="1">
    <location>
        <begin position="712"/>
        <end position="736"/>
    </location>
</feature>
<comment type="caution">
    <text evidence="2">The sequence shown here is derived from an EMBL/GenBank/DDBJ whole genome shotgun (WGS) entry which is preliminary data.</text>
</comment>
<keyword evidence="3" id="KW-1185">Reference proteome</keyword>
<dbReference type="PANTHER" id="PTHR34194:SF2">
    <property type="entry name" value="F14J8.16 PROTEIN"/>
    <property type="match status" value="1"/>
</dbReference>
<accession>A0ABD3DJI7</accession>
<gene>
    <name evidence="2" type="ORF">CASFOL_016175</name>
</gene>
<organism evidence="2 3">
    <name type="scientific">Castilleja foliolosa</name>
    <dbReference type="NCBI Taxonomy" id="1961234"/>
    <lineage>
        <taxon>Eukaryota</taxon>
        <taxon>Viridiplantae</taxon>
        <taxon>Streptophyta</taxon>
        <taxon>Embryophyta</taxon>
        <taxon>Tracheophyta</taxon>
        <taxon>Spermatophyta</taxon>
        <taxon>Magnoliopsida</taxon>
        <taxon>eudicotyledons</taxon>
        <taxon>Gunneridae</taxon>
        <taxon>Pentapetalae</taxon>
        <taxon>asterids</taxon>
        <taxon>lamiids</taxon>
        <taxon>Lamiales</taxon>
        <taxon>Orobanchaceae</taxon>
        <taxon>Pedicularideae</taxon>
        <taxon>Castillejinae</taxon>
        <taxon>Castilleja</taxon>
    </lineage>
</organism>
<dbReference type="PANTHER" id="PTHR34194">
    <property type="entry name" value="F14J8.16 PROTEIN"/>
    <property type="match status" value="1"/>
</dbReference>
<feature type="compositionally biased region" description="Basic and acidic residues" evidence="1">
    <location>
        <begin position="623"/>
        <end position="638"/>
    </location>
</feature>
<dbReference type="Proteomes" id="UP001632038">
    <property type="component" value="Unassembled WGS sequence"/>
</dbReference>
<feature type="compositionally biased region" description="Polar residues" evidence="1">
    <location>
        <begin position="639"/>
        <end position="650"/>
    </location>
</feature>
<reference evidence="3" key="1">
    <citation type="journal article" date="2024" name="IScience">
        <title>Strigolactones Initiate the Formation of Haustorium-like Structures in Castilleja.</title>
        <authorList>
            <person name="Buerger M."/>
            <person name="Peterson D."/>
            <person name="Chory J."/>
        </authorList>
    </citation>
    <scope>NUCLEOTIDE SEQUENCE [LARGE SCALE GENOMIC DNA]</scope>
</reference>
<feature type="compositionally biased region" description="Polar residues" evidence="1">
    <location>
        <begin position="599"/>
        <end position="608"/>
    </location>
</feature>
<dbReference type="AlphaFoldDB" id="A0ABD3DJI7"/>
<name>A0ABD3DJI7_9LAMI</name>
<dbReference type="EMBL" id="JAVIJP010000017">
    <property type="protein sequence ID" value="KAL3641207.1"/>
    <property type="molecule type" value="Genomic_DNA"/>
</dbReference>
<feature type="region of interest" description="Disordered" evidence="1">
    <location>
        <begin position="590"/>
        <end position="650"/>
    </location>
</feature>
<evidence type="ECO:0000256" key="1">
    <source>
        <dbReference type="SAM" id="MobiDB-lite"/>
    </source>
</evidence>
<protein>
    <submittedName>
        <fullName evidence="2">Uncharacterized protein</fullName>
    </submittedName>
</protein>
<feature type="region of interest" description="Disordered" evidence="1">
    <location>
        <begin position="906"/>
        <end position="929"/>
    </location>
</feature>
<feature type="compositionally biased region" description="Basic residues" evidence="1">
    <location>
        <begin position="919"/>
        <end position="929"/>
    </location>
</feature>